<dbReference type="AlphaFoldDB" id="A0A7G8PRI9"/>
<evidence type="ECO:0000313" key="2">
    <source>
        <dbReference type="Proteomes" id="UP000515514"/>
    </source>
</evidence>
<reference evidence="1 2" key="1">
    <citation type="submission" date="2020-04" db="EMBL/GenBank/DDBJ databases">
        <title>Genome sequence of Altibacter aquimarinus strain ALE3EI.</title>
        <authorList>
            <person name="Oh H.-M."/>
            <person name="Jang D."/>
        </authorList>
    </citation>
    <scope>NUCLEOTIDE SEQUENCE [LARGE SCALE GENOMIC DNA]</scope>
    <source>
        <strain evidence="1 2">ALE3EI</strain>
    </source>
</reference>
<organism evidence="1 2">
    <name type="scientific">Constantimarinum furrinae</name>
    <dbReference type="NCBI Taxonomy" id="2562285"/>
    <lineage>
        <taxon>Bacteria</taxon>
        <taxon>Pseudomonadati</taxon>
        <taxon>Bacteroidota</taxon>
        <taxon>Flavobacteriia</taxon>
        <taxon>Flavobacteriales</taxon>
        <taxon>Flavobacteriaceae</taxon>
        <taxon>Altibacter/Constantimarinum group</taxon>
        <taxon>Constantimarinum</taxon>
    </lineage>
</organism>
<sequence>MENAKKNKKLTEFKITKEGSLGLLAYGDIGLREWRKVRNAILKEEGNKSTLDEKE</sequence>
<dbReference type="Proteomes" id="UP000515514">
    <property type="component" value="Chromosome"/>
</dbReference>
<accession>A0A7G8PRI9</accession>
<keyword evidence="2" id="KW-1185">Reference proteome</keyword>
<proteinExistence type="predicted"/>
<dbReference type="EMBL" id="CP052909">
    <property type="protein sequence ID" value="QNJ96955.1"/>
    <property type="molecule type" value="Genomic_DNA"/>
</dbReference>
<dbReference type="RefSeq" id="WP_186990267.1">
    <property type="nucleotide sequence ID" value="NZ_CP052909.1"/>
</dbReference>
<evidence type="ECO:0000313" key="1">
    <source>
        <dbReference type="EMBL" id="QNJ96955.1"/>
    </source>
</evidence>
<protein>
    <submittedName>
        <fullName evidence="1">Uncharacterized protein</fullName>
    </submittedName>
</protein>
<name>A0A7G8PRI9_9FLAO</name>
<dbReference type="KEGG" id="alti:ALE3EI_0368"/>
<gene>
    <name evidence="1" type="ORF">ALE3EI_0368</name>
</gene>